<evidence type="ECO:0000313" key="3">
    <source>
        <dbReference type="Proteomes" id="UP000194143"/>
    </source>
</evidence>
<evidence type="ECO:0000256" key="1">
    <source>
        <dbReference type="SAM" id="MobiDB-lite"/>
    </source>
</evidence>
<keyword evidence="3" id="KW-1185">Reference proteome</keyword>
<dbReference type="EMBL" id="CP021061">
    <property type="protein sequence ID" value="ARP56100.1"/>
    <property type="molecule type" value="Genomic_DNA"/>
</dbReference>
<feature type="region of interest" description="Disordered" evidence="1">
    <location>
        <begin position="660"/>
        <end position="707"/>
    </location>
</feature>
<dbReference type="InterPro" id="IPR032427">
    <property type="entry name" value="P22_portal"/>
</dbReference>
<organism evidence="2 3">
    <name type="scientific">Bacillus thuringiensis</name>
    <dbReference type="NCBI Taxonomy" id="1428"/>
    <lineage>
        <taxon>Bacteria</taxon>
        <taxon>Bacillati</taxon>
        <taxon>Bacillota</taxon>
        <taxon>Bacilli</taxon>
        <taxon>Bacillales</taxon>
        <taxon>Bacillaceae</taxon>
        <taxon>Bacillus</taxon>
        <taxon>Bacillus cereus group</taxon>
    </lineage>
</organism>
<name>A0A0N8VGQ3_BACTU</name>
<feature type="compositionally biased region" description="Basic and acidic residues" evidence="1">
    <location>
        <begin position="660"/>
        <end position="683"/>
    </location>
</feature>
<feature type="compositionally biased region" description="Basic and acidic residues" evidence="1">
    <location>
        <begin position="689"/>
        <end position="707"/>
    </location>
</feature>
<sequence>MFGLNKPKEQKQEQKSPDDWVSLVEERITQAEDWEEKRQMMAQVNYYRGNQWLVWNPTSKKMITAPLENGEQRITVNQIRPRMMVKLAKQIKNRVKFDVVPDSNDETRIEIAKAASKFLKYWWEQTGMDRKTRDIFLNNGVKGWCAAKVYFDAEAGQDITPGEGEVGFEEDMQRLYTGEIRCRICDPLTVYIDPAAEMDEEIRWIVERKPRDIDYIKERYGKDVAADENVGFAAAFDVTPQNGFNSTSKKRPNMAMVDEMWVKPCGKHPNGLKVTIAGGQLLDIDENAGDIPFFIFGDIPIPGSVKAEAFIKDMLPIQREINIMRSMFATHARKMGNSMWLVPMGSSVDEDEITNEEGGIVHYTPIEGVRPERVGAPDIPSFYDRILNNHDADIDDLSGAREISQGRLPSGLDTYSGLSLMVEQENEKLAVSSQNYEHGMKRLLQRVLLLMKKHYTEERMARILGPDNDIELVSFTGSDLSGGEDINIIQGSSLPEMKSAQQDRIMTMWDKGAIVKKDGSPDTQGFLKLMGMGDSNELFEMQQLDENKAKMENKQFEEIAQNPESLQALQQYSIQQQQFEEQAQAMQAQGVDPMQAGMQPPQLPLATPQVRDFYDHEVHVYIHNAFRKSSLYDELPPEVQQLVDDHVQQHMEALNAPMEADRRQQMEQEQHMQEAQKAMKEQDLQLQHRKLDIEEKKVEKQVQKGER</sequence>
<dbReference type="GeneID" id="67465236"/>
<accession>A0A0N8VGQ3</accession>
<evidence type="ECO:0000313" key="2">
    <source>
        <dbReference type="EMBL" id="ARP56100.1"/>
    </source>
</evidence>
<feature type="region of interest" description="Disordered" evidence="1">
    <location>
        <begin position="1"/>
        <end position="20"/>
    </location>
</feature>
<reference evidence="2 3" key="1">
    <citation type="submission" date="2017-04" db="EMBL/GenBank/DDBJ databases">
        <title>Complete Genome Sequence of Bacillus thuringiensis type Strain ATCC 10792.</title>
        <authorList>
            <person name="Oh D.-H."/>
            <person name="Park B.-J."/>
            <person name="Shuai W."/>
            <person name="Chelliah R."/>
        </authorList>
    </citation>
    <scope>NUCLEOTIDE SEQUENCE [LARGE SCALE GENOMIC DNA]</scope>
    <source>
        <strain evidence="2 3">ATCC 10792</strain>
    </source>
</reference>
<gene>
    <name evidence="2" type="ORF">CAB88_02835</name>
</gene>
<dbReference type="Proteomes" id="UP000194143">
    <property type="component" value="Chromosome"/>
</dbReference>
<proteinExistence type="predicted"/>
<dbReference type="Pfam" id="PF16510">
    <property type="entry name" value="P22_portal"/>
    <property type="match status" value="2"/>
</dbReference>
<dbReference type="RefSeq" id="WP_000467413.1">
    <property type="nucleotide sequence ID" value="NZ_CAKJXA010000022.1"/>
</dbReference>
<dbReference type="AlphaFoldDB" id="A0A0N8VGQ3"/>
<protein>
    <submittedName>
        <fullName evidence="2">Uncharacterized protein</fullName>
    </submittedName>
</protein>